<dbReference type="Proteomes" id="UP000664288">
    <property type="component" value="Unassembled WGS sequence"/>
</dbReference>
<evidence type="ECO:0000313" key="3">
    <source>
        <dbReference type="Proteomes" id="UP000664288"/>
    </source>
</evidence>
<comment type="caution">
    <text evidence="2">The sequence shown here is derived from an EMBL/GenBank/DDBJ whole genome shotgun (WGS) entry which is preliminary data.</text>
</comment>
<gene>
    <name evidence="2" type="ORF">J1C47_21785</name>
</gene>
<dbReference type="SMART" id="SM00382">
    <property type="entry name" value="AAA"/>
    <property type="match status" value="1"/>
</dbReference>
<accession>A0ABS3J9F5</accession>
<reference evidence="2 3" key="1">
    <citation type="submission" date="2021-03" db="EMBL/GenBank/DDBJ databases">
        <title>Whole genome sequence of Jiella sp. MQZ13P-4.</title>
        <authorList>
            <person name="Tuo L."/>
        </authorList>
    </citation>
    <scope>NUCLEOTIDE SEQUENCE [LARGE SCALE GENOMIC DNA]</scope>
    <source>
        <strain evidence="2 3">MQZ13P-4</strain>
    </source>
</reference>
<dbReference type="PANTHER" id="PTHR13696">
    <property type="entry name" value="P-LOOP CONTAINING NUCLEOSIDE TRIPHOSPHATE HYDROLASE"/>
    <property type="match status" value="1"/>
</dbReference>
<dbReference type="PIRSF" id="PIRSF009320">
    <property type="entry name" value="Nuc_binding_HP_1000"/>
    <property type="match status" value="1"/>
</dbReference>
<dbReference type="SUPFAM" id="SSF52540">
    <property type="entry name" value="P-loop containing nucleoside triphosphate hydrolases"/>
    <property type="match status" value="1"/>
</dbReference>
<feature type="domain" description="AAA+ ATPase" evidence="1">
    <location>
        <begin position="1"/>
        <end position="137"/>
    </location>
</feature>
<name>A0ABS3J9F5_9HYPH</name>
<dbReference type="EMBL" id="JAFMPY010000036">
    <property type="protein sequence ID" value="MBO0906290.1"/>
    <property type="molecule type" value="Genomic_DNA"/>
</dbReference>
<organism evidence="2 3">
    <name type="scientific">Jiella sonneratiae</name>
    <dbReference type="NCBI Taxonomy" id="2816856"/>
    <lineage>
        <taxon>Bacteria</taxon>
        <taxon>Pseudomonadati</taxon>
        <taxon>Pseudomonadota</taxon>
        <taxon>Alphaproteobacteria</taxon>
        <taxon>Hyphomicrobiales</taxon>
        <taxon>Aurantimonadaceae</taxon>
        <taxon>Jiella</taxon>
    </lineage>
</organism>
<proteinExistence type="predicted"/>
<dbReference type="PANTHER" id="PTHR13696:SF96">
    <property type="entry name" value="COBQ_COBB_MIND_PARA NUCLEOTIDE BINDING DOMAIN-CONTAINING PROTEIN"/>
    <property type="match status" value="1"/>
</dbReference>
<evidence type="ECO:0000313" key="2">
    <source>
        <dbReference type="EMBL" id="MBO0906290.1"/>
    </source>
</evidence>
<dbReference type="InterPro" id="IPR002586">
    <property type="entry name" value="CobQ/CobB/MinD/ParA_Nub-bd_dom"/>
</dbReference>
<sequence>MAYIIGFVSQKGGVGKSTLARLLAREIAAGGASVKIADVDIQQGTSYEWAKRRAQAGIEPEIRIETFSSVRTALKEADQYDIYIFDGAPHASRDTTTIAKAADLIVIPTSQGLDDLNPSILLAHDLLSEGIPIERIAFAMVKVTDSETETSGARDYITRAGYRVLDGELPVRTAYSKAHDAGRAVSEAPFATLAKKADLLAQSLVDAVAHLAAREAA</sequence>
<protein>
    <submittedName>
        <fullName evidence="2">ParA family protein</fullName>
    </submittedName>
</protein>
<dbReference type="InterPro" id="IPR050678">
    <property type="entry name" value="DNA_Partitioning_ATPase"/>
</dbReference>
<dbReference type="Gene3D" id="3.40.50.300">
    <property type="entry name" value="P-loop containing nucleotide triphosphate hydrolases"/>
    <property type="match status" value="1"/>
</dbReference>
<dbReference type="Pfam" id="PF01656">
    <property type="entry name" value="CbiA"/>
    <property type="match status" value="1"/>
</dbReference>
<dbReference type="InterPro" id="IPR027417">
    <property type="entry name" value="P-loop_NTPase"/>
</dbReference>
<dbReference type="InterPro" id="IPR003593">
    <property type="entry name" value="AAA+_ATPase"/>
</dbReference>
<dbReference type="CDD" id="cd02042">
    <property type="entry name" value="ParAB_family"/>
    <property type="match status" value="1"/>
</dbReference>
<evidence type="ECO:0000259" key="1">
    <source>
        <dbReference type="SMART" id="SM00382"/>
    </source>
</evidence>
<keyword evidence="3" id="KW-1185">Reference proteome</keyword>
<dbReference type="RefSeq" id="WP_207352922.1">
    <property type="nucleotide sequence ID" value="NZ_JAFMPY010000036.1"/>
</dbReference>